<feature type="transmembrane region" description="Helical" evidence="6">
    <location>
        <begin position="216"/>
        <end position="236"/>
    </location>
</feature>
<comment type="caution">
    <text evidence="7">The sequence shown here is derived from an EMBL/GenBank/DDBJ whole genome shotgun (WGS) entry which is preliminary data.</text>
</comment>
<dbReference type="GO" id="GO:0005886">
    <property type="term" value="C:plasma membrane"/>
    <property type="evidence" value="ECO:0007669"/>
    <property type="project" value="UniProtKB-SubCell"/>
</dbReference>
<feature type="transmembrane region" description="Helical" evidence="6">
    <location>
        <begin position="256"/>
        <end position="277"/>
    </location>
</feature>
<evidence type="ECO:0000256" key="2">
    <source>
        <dbReference type="ARBA" id="ARBA00022475"/>
    </source>
</evidence>
<evidence type="ECO:0000256" key="5">
    <source>
        <dbReference type="ARBA" id="ARBA00023136"/>
    </source>
</evidence>
<evidence type="ECO:0000256" key="6">
    <source>
        <dbReference type="SAM" id="Phobius"/>
    </source>
</evidence>
<feature type="transmembrane region" description="Helical" evidence="6">
    <location>
        <begin position="417"/>
        <end position="433"/>
    </location>
</feature>
<dbReference type="InterPro" id="IPR002797">
    <property type="entry name" value="Polysacc_synth"/>
</dbReference>
<dbReference type="EMBL" id="ABCC02000029">
    <property type="protein sequence ID" value="EDP16574.1"/>
    <property type="molecule type" value="Genomic_DNA"/>
</dbReference>
<feature type="transmembrane region" description="Helical" evidence="6">
    <location>
        <begin position="9"/>
        <end position="31"/>
    </location>
</feature>
<dbReference type="RefSeq" id="WP_002569801.1">
    <property type="nucleotide sequence ID" value="NZ_DS480686.1"/>
</dbReference>
<feature type="transmembrane region" description="Helical" evidence="6">
    <location>
        <begin position="115"/>
        <end position="133"/>
    </location>
</feature>
<feature type="transmembrane region" description="Helical" evidence="6">
    <location>
        <begin position="51"/>
        <end position="69"/>
    </location>
</feature>
<evidence type="ECO:0000313" key="8">
    <source>
        <dbReference type="Proteomes" id="UP000005396"/>
    </source>
</evidence>
<evidence type="ECO:0000256" key="1">
    <source>
        <dbReference type="ARBA" id="ARBA00004651"/>
    </source>
</evidence>
<dbReference type="Proteomes" id="UP000005396">
    <property type="component" value="Unassembled WGS sequence"/>
</dbReference>
<sequence>MNNKFLKHFLVIGSGTFISMVIGFLTTPIITRIVSPTEYGQFSIFTMYSNMALMVLYLGLDQSLVRFFYQKETDQYRRELLFKCLKNPVIGTAVSGIVVLILSAIGLIQFELGKVALSLVCFYTFIQIIYRFSLLLVRLQYKSKLYSILGIVQKTVYVVLTILFVKLNFFSDTMSLAVATVLAALTCMIISIVAERRLWNPGLLGKNECTITQGELIGYAYPYIFSMGVTTLFQYIDKISLNYYCSYEEVGIYSSTMTLIHVFSIIQTTFNTLWAPMAVEHYTNDKEDVSFYQKGNQIITVIMFFIGFTLILCKDVFSVLLGAKYREAAYILPFLIFNPIMYTISETTVNGLVFKKKSNMQVVVSLGACIVNIIGNTILVPKLGCQGAAISTGFSYIVFFTLRTILSNRYFYVDIHLKKFYFITALAIMYAFYNTFVKFNIGSIVGYIVCAVSLVLLYRATVKCGIQYVMDMATVFFRKKADK</sequence>
<evidence type="ECO:0000313" key="7">
    <source>
        <dbReference type="EMBL" id="EDP16574.1"/>
    </source>
</evidence>
<feature type="transmembrane region" description="Helical" evidence="6">
    <location>
        <begin position="328"/>
        <end position="349"/>
    </location>
</feature>
<dbReference type="PANTHER" id="PTHR30250">
    <property type="entry name" value="PST FAMILY PREDICTED COLANIC ACID TRANSPORTER"/>
    <property type="match status" value="1"/>
</dbReference>
<dbReference type="InterPro" id="IPR050833">
    <property type="entry name" value="Poly_Biosynth_Transport"/>
</dbReference>
<dbReference type="PANTHER" id="PTHR30250:SF11">
    <property type="entry name" value="O-ANTIGEN TRANSPORTER-RELATED"/>
    <property type="match status" value="1"/>
</dbReference>
<organism evidence="7 8">
    <name type="scientific">Enterocloster bolteae (strain ATCC BAA-613 / DSM 15670 / CCUG 46953 / JCM 12243 / WAL 16351)</name>
    <name type="common">Clostridium bolteae</name>
    <dbReference type="NCBI Taxonomy" id="411902"/>
    <lineage>
        <taxon>Bacteria</taxon>
        <taxon>Bacillati</taxon>
        <taxon>Bacillota</taxon>
        <taxon>Clostridia</taxon>
        <taxon>Lachnospirales</taxon>
        <taxon>Lachnospiraceae</taxon>
        <taxon>Enterocloster</taxon>
    </lineage>
</organism>
<evidence type="ECO:0000256" key="4">
    <source>
        <dbReference type="ARBA" id="ARBA00022989"/>
    </source>
</evidence>
<keyword evidence="2" id="KW-1003">Cell membrane</keyword>
<dbReference type="eggNOG" id="COG2244">
    <property type="taxonomic scope" value="Bacteria"/>
</dbReference>
<name>A8RSJ3_ENTBW</name>
<accession>A8RSJ3</accession>
<feature type="transmembrane region" description="Helical" evidence="6">
    <location>
        <begin position="386"/>
        <end position="405"/>
    </location>
</feature>
<dbReference type="HOGENOM" id="CLU_022017_7_5_9"/>
<dbReference type="AlphaFoldDB" id="A8RSJ3"/>
<comment type="subcellular location">
    <subcellularLocation>
        <location evidence="1">Cell membrane</location>
        <topology evidence="1">Multi-pass membrane protein</topology>
    </subcellularLocation>
</comment>
<evidence type="ECO:0000256" key="3">
    <source>
        <dbReference type="ARBA" id="ARBA00022692"/>
    </source>
</evidence>
<feature type="transmembrane region" description="Helical" evidence="6">
    <location>
        <begin position="439"/>
        <end position="458"/>
    </location>
</feature>
<keyword evidence="4 6" id="KW-1133">Transmembrane helix</keyword>
<reference evidence="7 8" key="1">
    <citation type="submission" date="2007-08" db="EMBL/GenBank/DDBJ databases">
        <authorList>
            <person name="Fulton L."/>
            <person name="Clifton S."/>
            <person name="Fulton B."/>
            <person name="Xu J."/>
            <person name="Minx P."/>
            <person name="Pepin K.H."/>
            <person name="Johnson M."/>
            <person name="Thiruvilangam P."/>
            <person name="Bhonagiri V."/>
            <person name="Nash W.E."/>
            <person name="Mardis E.R."/>
            <person name="Wilson R.K."/>
        </authorList>
    </citation>
    <scope>NUCLEOTIDE SEQUENCE [LARGE SCALE GENOMIC DNA]</scope>
    <source>
        <strain evidence="8">ATCC BAA-613 / DSM 15670 / CCUG 46953 / JCM 12243 / WAL 16351</strain>
    </source>
</reference>
<keyword evidence="5 6" id="KW-0472">Membrane</keyword>
<feature type="transmembrane region" description="Helical" evidence="6">
    <location>
        <begin position="361"/>
        <end position="380"/>
    </location>
</feature>
<proteinExistence type="predicted"/>
<dbReference type="PaxDb" id="411902-CLOBOL_03342"/>
<feature type="transmembrane region" description="Helical" evidence="6">
    <location>
        <begin position="298"/>
        <end position="322"/>
    </location>
</feature>
<reference evidence="7 8" key="2">
    <citation type="submission" date="2007-09" db="EMBL/GenBank/DDBJ databases">
        <title>Draft genome sequence of Clostridium bolteae (ATCC BAA-613).</title>
        <authorList>
            <person name="Sudarsanam P."/>
            <person name="Ley R."/>
            <person name="Guruge J."/>
            <person name="Turnbaugh P.J."/>
            <person name="Mahowald M."/>
            <person name="Liep D."/>
            <person name="Gordon J."/>
        </authorList>
    </citation>
    <scope>NUCLEOTIDE SEQUENCE [LARGE SCALE GENOMIC DNA]</scope>
    <source>
        <strain evidence="8">ATCC BAA-613 / DSM 15670 / CCUG 46953 / JCM 12243 / WAL 16351</strain>
    </source>
</reference>
<dbReference type="Pfam" id="PF01943">
    <property type="entry name" value="Polysacc_synt"/>
    <property type="match status" value="1"/>
</dbReference>
<gene>
    <name evidence="7" type="ORF">CLOBOL_03342</name>
</gene>
<feature type="transmembrane region" description="Helical" evidence="6">
    <location>
        <begin position="176"/>
        <end position="195"/>
    </location>
</feature>
<keyword evidence="3 6" id="KW-0812">Transmembrane</keyword>
<feature type="transmembrane region" description="Helical" evidence="6">
    <location>
        <begin position="145"/>
        <end position="164"/>
    </location>
</feature>
<protein>
    <submittedName>
        <fullName evidence="7">Uncharacterized protein</fullName>
    </submittedName>
</protein>
<feature type="transmembrane region" description="Helical" evidence="6">
    <location>
        <begin position="89"/>
        <end position="109"/>
    </location>
</feature>